<dbReference type="HOGENOM" id="CLU_010595_2_0_1"/>
<organism evidence="1 2">
    <name type="scientific">[Torrubiella] hemipterigena</name>
    <dbReference type="NCBI Taxonomy" id="1531966"/>
    <lineage>
        <taxon>Eukaryota</taxon>
        <taxon>Fungi</taxon>
        <taxon>Dikarya</taxon>
        <taxon>Ascomycota</taxon>
        <taxon>Pezizomycotina</taxon>
        <taxon>Sordariomycetes</taxon>
        <taxon>Hypocreomycetidae</taxon>
        <taxon>Hypocreales</taxon>
        <taxon>Clavicipitaceae</taxon>
        <taxon>Clavicipitaceae incertae sedis</taxon>
        <taxon>'Torrubiella' clade</taxon>
    </lineage>
</organism>
<name>A0A0A1T2R7_9HYPO</name>
<evidence type="ECO:0008006" key="3">
    <source>
        <dbReference type="Google" id="ProtNLM"/>
    </source>
</evidence>
<proteinExistence type="predicted"/>
<dbReference type="Gene3D" id="3.40.50.150">
    <property type="entry name" value="Vaccinia Virus protein VP39"/>
    <property type="match status" value="1"/>
</dbReference>
<reference evidence="1 2" key="1">
    <citation type="journal article" date="2015" name="Genome Announc.">
        <title>Draft Genome Sequence and Gene Annotation of the Entomopathogenic Fungus Verticillium hemipterigenum.</title>
        <authorList>
            <person name="Horn F."/>
            <person name="Habel A."/>
            <person name="Scharf D.H."/>
            <person name="Dworschak J."/>
            <person name="Brakhage A.A."/>
            <person name="Guthke R."/>
            <person name="Hertweck C."/>
            <person name="Linde J."/>
        </authorList>
    </citation>
    <scope>NUCLEOTIDE SEQUENCE [LARGE SCALE GENOMIC DNA]</scope>
</reference>
<protein>
    <recommendedName>
        <fullName evidence="3">Methyltransferase LaeA</fullName>
    </recommendedName>
</protein>
<dbReference type="Pfam" id="PF13489">
    <property type="entry name" value="Methyltransf_23"/>
    <property type="match status" value="1"/>
</dbReference>
<dbReference type="CDD" id="cd02440">
    <property type="entry name" value="AdoMet_MTases"/>
    <property type="match status" value="1"/>
</dbReference>
<dbReference type="SUPFAM" id="SSF53335">
    <property type="entry name" value="S-adenosyl-L-methionine-dependent methyltransferases"/>
    <property type="match status" value="1"/>
</dbReference>
<dbReference type="EMBL" id="CDHN01000002">
    <property type="protein sequence ID" value="CEJ89011.1"/>
    <property type="molecule type" value="Genomic_DNA"/>
</dbReference>
<dbReference type="STRING" id="1531966.A0A0A1T2R7"/>
<evidence type="ECO:0000313" key="1">
    <source>
        <dbReference type="EMBL" id="CEJ89011.1"/>
    </source>
</evidence>
<sequence>MADSDTIDPNPATGSQVLSQGFWEFNRFYGSWRPGKYMFPIDEEETNRMDIFHKVFMVVRNDRLYTYPPHPTAQAPRIMDLGTGTGIWAINVAEDFLPNSHIMAIDLNQIQPPMIPRNVIIKQYDLEDAIWEGLLKDCHIIHMRMLLGSIQTDLWSQVYKNILQHLVPLEGYFEQVELDWVPRWDGQDIPQNSALARWSDCFLQGLDNANRSARISSDDRKRLLEDAGFVDVREQVIRCNISPWTTIPHENEKAQWLNLGFGLAMNALSFGPMIKQLGMRMDQVIELNTAAITESRQLRYHAYYNIHIWTARRPPS</sequence>
<dbReference type="InterPro" id="IPR029063">
    <property type="entry name" value="SAM-dependent_MTases_sf"/>
</dbReference>
<gene>
    <name evidence="1" type="ORF">VHEMI04957</name>
</gene>
<dbReference type="OrthoDB" id="2013972at2759"/>
<accession>A0A0A1T2R7</accession>
<dbReference type="AlphaFoldDB" id="A0A0A1T2R7"/>
<evidence type="ECO:0000313" key="2">
    <source>
        <dbReference type="Proteomes" id="UP000039046"/>
    </source>
</evidence>
<dbReference type="Proteomes" id="UP000039046">
    <property type="component" value="Unassembled WGS sequence"/>
</dbReference>
<keyword evidence="2" id="KW-1185">Reference proteome</keyword>